<feature type="region of interest" description="Disordered" evidence="1">
    <location>
        <begin position="1"/>
        <end position="50"/>
    </location>
</feature>
<feature type="non-terminal residue" evidence="2">
    <location>
        <position position="1"/>
    </location>
</feature>
<feature type="compositionally biased region" description="Polar residues" evidence="1">
    <location>
        <begin position="1"/>
        <end position="19"/>
    </location>
</feature>
<evidence type="ECO:0000313" key="2">
    <source>
        <dbReference type="EMBL" id="OMP13513.1"/>
    </source>
</evidence>
<accession>A0A1R3L2C2</accession>
<reference evidence="3" key="1">
    <citation type="submission" date="2013-09" db="EMBL/GenBank/DDBJ databases">
        <title>Corchorus olitorius genome sequencing.</title>
        <authorList>
            <person name="Alam M."/>
            <person name="Haque M.S."/>
            <person name="Islam M.S."/>
            <person name="Emdad E.M."/>
            <person name="Islam M.M."/>
            <person name="Ahmed B."/>
            <person name="Halim A."/>
            <person name="Hossen Q.M.M."/>
            <person name="Hossain M.Z."/>
            <person name="Ahmed R."/>
            <person name="Khan M.M."/>
            <person name="Islam R."/>
            <person name="Rashid M.M."/>
            <person name="Khan S.A."/>
            <person name="Rahman M.S."/>
            <person name="Alam M."/>
            <person name="Yahiya A.S."/>
            <person name="Khan M.S."/>
            <person name="Azam M.S."/>
            <person name="Haque T."/>
            <person name="Lashkar M.Z.H."/>
            <person name="Akhand A.I."/>
            <person name="Morshed G."/>
            <person name="Roy S."/>
            <person name="Uddin K.S."/>
            <person name="Rabeya T."/>
            <person name="Hossain A.S."/>
            <person name="Chowdhury A."/>
            <person name="Snigdha A.R."/>
            <person name="Mortoza M.S."/>
            <person name="Matin S.A."/>
            <person name="Hoque S.M.E."/>
            <person name="Islam M.K."/>
            <person name="Roy D.K."/>
            <person name="Haider R."/>
            <person name="Moosa M.M."/>
            <person name="Elias S.M."/>
            <person name="Hasan A.M."/>
            <person name="Jahan S."/>
            <person name="Shafiuddin M."/>
            <person name="Mahmood N."/>
            <person name="Shommy N.S."/>
        </authorList>
    </citation>
    <scope>NUCLEOTIDE SEQUENCE [LARGE SCALE GENOMIC DNA]</scope>
    <source>
        <strain evidence="3">cv. O-4</strain>
    </source>
</reference>
<name>A0A1R3L2C2_9ROSI</name>
<evidence type="ECO:0000313" key="3">
    <source>
        <dbReference type="Proteomes" id="UP000187203"/>
    </source>
</evidence>
<proteinExistence type="predicted"/>
<organism evidence="2 3">
    <name type="scientific">Corchorus olitorius</name>
    <dbReference type="NCBI Taxonomy" id="93759"/>
    <lineage>
        <taxon>Eukaryota</taxon>
        <taxon>Viridiplantae</taxon>
        <taxon>Streptophyta</taxon>
        <taxon>Embryophyta</taxon>
        <taxon>Tracheophyta</taxon>
        <taxon>Spermatophyta</taxon>
        <taxon>Magnoliopsida</taxon>
        <taxon>eudicotyledons</taxon>
        <taxon>Gunneridae</taxon>
        <taxon>Pentapetalae</taxon>
        <taxon>rosids</taxon>
        <taxon>malvids</taxon>
        <taxon>Malvales</taxon>
        <taxon>Malvaceae</taxon>
        <taxon>Grewioideae</taxon>
        <taxon>Apeibeae</taxon>
        <taxon>Corchorus</taxon>
    </lineage>
</organism>
<protein>
    <submittedName>
        <fullName evidence="2">Uncharacterized protein</fullName>
    </submittedName>
</protein>
<sequence length="205" mass="22417">GMFPQSATYSSDSLGSSRAISARTERPPTPESNTPTGAEASTMLAPAHRATRIALDPQLAETRAQGIHQQQAPHQRLAESGEQFQRFQRLQAADQPDQRPDDASFAARQFRVAAVAVKTVIAGTIRAPWVKHRQLSFQTDRSAADQWLAGLDAGRVDRFTSAEVVGAIQHQVDCIHRCGKGVCVQRARMGDQPDIRIQRAQAGQR</sequence>
<evidence type="ECO:0000256" key="1">
    <source>
        <dbReference type="SAM" id="MobiDB-lite"/>
    </source>
</evidence>
<dbReference type="Proteomes" id="UP000187203">
    <property type="component" value="Unassembled WGS sequence"/>
</dbReference>
<gene>
    <name evidence="2" type="ORF">COLO4_01522</name>
</gene>
<dbReference type="AlphaFoldDB" id="A0A1R3L2C2"/>
<keyword evidence="3" id="KW-1185">Reference proteome</keyword>
<comment type="caution">
    <text evidence="2">The sequence shown here is derived from an EMBL/GenBank/DDBJ whole genome shotgun (WGS) entry which is preliminary data.</text>
</comment>
<dbReference type="EMBL" id="AWUE01004058">
    <property type="protein sequence ID" value="OMP13513.1"/>
    <property type="molecule type" value="Genomic_DNA"/>
</dbReference>